<keyword evidence="2" id="KW-1185">Reference proteome</keyword>
<gene>
    <name evidence="1" type="ORF">FKW44_004196</name>
</gene>
<reference evidence="2" key="1">
    <citation type="submission" date="2021-01" db="EMBL/GenBank/DDBJ databases">
        <title>Caligus Genome Assembly.</title>
        <authorList>
            <person name="Gallardo-Escarate C."/>
        </authorList>
    </citation>
    <scope>NUCLEOTIDE SEQUENCE [LARGE SCALE GENOMIC DNA]</scope>
</reference>
<protein>
    <submittedName>
        <fullName evidence="1">Uncharacterized protein</fullName>
    </submittedName>
</protein>
<evidence type="ECO:0000313" key="2">
    <source>
        <dbReference type="Proteomes" id="UP000595437"/>
    </source>
</evidence>
<accession>A0A7T8KAH6</accession>
<dbReference type="EMBL" id="CP045892">
    <property type="protein sequence ID" value="QQP52149.1"/>
    <property type="molecule type" value="Genomic_DNA"/>
</dbReference>
<evidence type="ECO:0000313" key="1">
    <source>
        <dbReference type="EMBL" id="QQP52149.1"/>
    </source>
</evidence>
<organism evidence="1 2">
    <name type="scientific">Caligus rogercresseyi</name>
    <name type="common">Sea louse</name>
    <dbReference type="NCBI Taxonomy" id="217165"/>
    <lineage>
        <taxon>Eukaryota</taxon>
        <taxon>Metazoa</taxon>
        <taxon>Ecdysozoa</taxon>
        <taxon>Arthropoda</taxon>
        <taxon>Crustacea</taxon>
        <taxon>Multicrustacea</taxon>
        <taxon>Hexanauplia</taxon>
        <taxon>Copepoda</taxon>
        <taxon>Siphonostomatoida</taxon>
        <taxon>Caligidae</taxon>
        <taxon>Caligus</taxon>
    </lineage>
</organism>
<dbReference type="Pfam" id="PF03564">
    <property type="entry name" value="DUF1759"/>
    <property type="match status" value="1"/>
</dbReference>
<proteinExistence type="predicted"/>
<name>A0A7T8KAH6_CALRO</name>
<dbReference type="InterPro" id="IPR005312">
    <property type="entry name" value="DUF1759"/>
</dbReference>
<dbReference type="AlphaFoldDB" id="A0A7T8KAH6"/>
<sequence>MEELLKTSQESDSAFGVKLFFSKLERANIEAEDLRKLTNIASRCWYNIGDEPSITAYIEASDKLEELSVRGTEAAEHYKLDLGRLSQGQHPLTTITVEREKKPALHYDAGRVIGLKFSGEGPSTEVLRLYSVFKKKWAQIKEDIESNYGGCSNVIIFEKFKDCLEGKAHLLASEAATYELALEELDRTYENSFKLAKAYLDEVKAGSSIQDLQKTSKTALYQVQKILEEAQEKGVSPVDFLLITFINEKLPSRAVADWEALLLSKENEHKKKTAEEG</sequence>
<dbReference type="Proteomes" id="UP000595437">
    <property type="component" value="Chromosome 3"/>
</dbReference>